<comment type="subcellular location">
    <subcellularLocation>
        <location evidence="1">Nucleus</location>
    </subcellularLocation>
</comment>
<feature type="compositionally biased region" description="Basic residues" evidence="11">
    <location>
        <begin position="303"/>
        <end position="312"/>
    </location>
</feature>
<dbReference type="GO" id="GO:0003682">
    <property type="term" value="F:chromatin binding"/>
    <property type="evidence" value="ECO:0007669"/>
    <property type="project" value="TreeGrafter"/>
</dbReference>
<keyword evidence="3" id="KW-0677">Repeat</keyword>
<keyword evidence="4" id="KW-0547">Nucleotide-binding</keyword>
<feature type="domain" description="Helicase C-terminal" evidence="14">
    <location>
        <begin position="949"/>
        <end position="1100"/>
    </location>
</feature>
<accession>A0AAW1XSR3</accession>
<evidence type="ECO:0000256" key="10">
    <source>
        <dbReference type="ARBA" id="ARBA00023242"/>
    </source>
</evidence>
<dbReference type="InterPro" id="IPR025260">
    <property type="entry name" value="CHD1-like_C"/>
</dbReference>
<evidence type="ECO:0000256" key="4">
    <source>
        <dbReference type="ARBA" id="ARBA00022741"/>
    </source>
</evidence>
<feature type="region of interest" description="Disordered" evidence="11">
    <location>
        <begin position="1696"/>
        <end position="1749"/>
    </location>
</feature>
<dbReference type="InterPro" id="IPR001650">
    <property type="entry name" value="Helicase_C-like"/>
</dbReference>
<comment type="caution">
    <text evidence="15">The sequence shown here is derived from an EMBL/GenBank/DDBJ whole genome shotgun (WGS) entry which is preliminary data.</text>
</comment>
<dbReference type="FunFam" id="3.40.50.10810:FF:000005">
    <property type="entry name" value="Photoperiod-independent early flowering 1"/>
    <property type="match status" value="1"/>
</dbReference>
<name>A0AAW1XSR3_RUBAR</name>
<dbReference type="Gene3D" id="1.10.10.60">
    <property type="entry name" value="Homeodomain-like"/>
    <property type="match status" value="1"/>
</dbReference>
<dbReference type="SMART" id="SM00490">
    <property type="entry name" value="HELICc"/>
    <property type="match status" value="1"/>
</dbReference>
<dbReference type="InterPro" id="IPR027417">
    <property type="entry name" value="P-loop_NTPase"/>
</dbReference>
<dbReference type="GO" id="GO:0003677">
    <property type="term" value="F:DNA binding"/>
    <property type="evidence" value="ECO:0007669"/>
    <property type="project" value="UniProtKB-KW"/>
</dbReference>
<evidence type="ECO:0000256" key="5">
    <source>
        <dbReference type="ARBA" id="ARBA00022801"/>
    </source>
</evidence>
<dbReference type="GO" id="GO:0140658">
    <property type="term" value="F:ATP-dependent chromatin remodeler activity"/>
    <property type="evidence" value="ECO:0007669"/>
    <property type="project" value="TreeGrafter"/>
</dbReference>
<dbReference type="FunFam" id="2.40.50.40:FF:000032">
    <property type="entry name" value="protein CHROMATIN REMODELING 5 isoform X2"/>
    <property type="match status" value="1"/>
</dbReference>
<evidence type="ECO:0000313" key="15">
    <source>
        <dbReference type="EMBL" id="KAK9939514.1"/>
    </source>
</evidence>
<dbReference type="SMART" id="SM00298">
    <property type="entry name" value="CHROMO"/>
    <property type="match status" value="2"/>
</dbReference>
<dbReference type="GO" id="GO:0000785">
    <property type="term" value="C:chromatin"/>
    <property type="evidence" value="ECO:0007669"/>
    <property type="project" value="TreeGrafter"/>
</dbReference>
<dbReference type="CDD" id="cd18659">
    <property type="entry name" value="CD2_tandem"/>
    <property type="match status" value="1"/>
</dbReference>
<evidence type="ECO:0000259" key="13">
    <source>
        <dbReference type="PROSITE" id="PS51192"/>
    </source>
</evidence>
<evidence type="ECO:0000256" key="2">
    <source>
        <dbReference type="ARBA" id="ARBA00007025"/>
    </source>
</evidence>
<feature type="compositionally biased region" description="Polar residues" evidence="11">
    <location>
        <begin position="372"/>
        <end position="389"/>
    </location>
</feature>
<evidence type="ECO:0000259" key="12">
    <source>
        <dbReference type="PROSITE" id="PS50013"/>
    </source>
</evidence>
<feature type="compositionally biased region" description="Basic and acidic residues" evidence="11">
    <location>
        <begin position="313"/>
        <end position="325"/>
    </location>
</feature>
<feature type="compositionally biased region" description="Acidic residues" evidence="11">
    <location>
        <begin position="278"/>
        <end position="298"/>
    </location>
</feature>
<feature type="domain" description="Helicase ATP-binding" evidence="13">
    <location>
        <begin position="641"/>
        <end position="813"/>
    </location>
</feature>
<feature type="compositionally biased region" description="Basic residues" evidence="11">
    <location>
        <begin position="359"/>
        <end position="371"/>
    </location>
</feature>
<dbReference type="Pfam" id="PF23588">
    <property type="entry name" value="HTH_CHD1_Hrp3"/>
    <property type="match status" value="1"/>
</dbReference>
<feature type="compositionally biased region" description="Acidic residues" evidence="11">
    <location>
        <begin position="227"/>
        <end position="260"/>
    </location>
</feature>
<reference evidence="15 16" key="1">
    <citation type="journal article" date="2023" name="G3 (Bethesda)">
        <title>A chromosome-length genome assembly and annotation of blackberry (Rubus argutus, cv. 'Hillquist').</title>
        <authorList>
            <person name="Bruna T."/>
            <person name="Aryal R."/>
            <person name="Dudchenko O."/>
            <person name="Sargent D.J."/>
            <person name="Mead D."/>
            <person name="Buti M."/>
            <person name="Cavallini A."/>
            <person name="Hytonen T."/>
            <person name="Andres J."/>
            <person name="Pham M."/>
            <person name="Weisz D."/>
            <person name="Mascagni F."/>
            <person name="Usai G."/>
            <person name="Natali L."/>
            <person name="Bassil N."/>
            <person name="Fernandez G.E."/>
            <person name="Lomsadze A."/>
            <person name="Armour M."/>
            <person name="Olukolu B."/>
            <person name="Poorten T."/>
            <person name="Britton C."/>
            <person name="Davik J."/>
            <person name="Ashrafi H."/>
            <person name="Aiden E.L."/>
            <person name="Borodovsky M."/>
            <person name="Worthington M."/>
        </authorList>
    </citation>
    <scope>NUCLEOTIDE SEQUENCE [LARGE SCALE GENOMIC DNA]</scope>
    <source>
        <strain evidence="15">PI 553951</strain>
    </source>
</reference>
<dbReference type="InterPro" id="IPR014001">
    <property type="entry name" value="Helicase_ATP-bd"/>
</dbReference>
<feature type="compositionally biased region" description="Polar residues" evidence="11">
    <location>
        <begin position="117"/>
        <end position="126"/>
    </location>
</feature>
<dbReference type="GO" id="GO:0016887">
    <property type="term" value="F:ATP hydrolysis activity"/>
    <property type="evidence" value="ECO:0007669"/>
    <property type="project" value="TreeGrafter"/>
</dbReference>
<dbReference type="InterPro" id="IPR049730">
    <property type="entry name" value="SNF2/RAD54-like_C"/>
</dbReference>
<dbReference type="SMART" id="SM01176">
    <property type="entry name" value="DUF4208"/>
    <property type="match status" value="1"/>
</dbReference>
<dbReference type="CDD" id="cd18793">
    <property type="entry name" value="SF2_C_SNF"/>
    <property type="match status" value="1"/>
</dbReference>
<evidence type="ECO:0000259" key="14">
    <source>
        <dbReference type="PROSITE" id="PS51194"/>
    </source>
</evidence>
<feature type="compositionally biased region" description="Acidic residues" evidence="11">
    <location>
        <begin position="340"/>
        <end position="353"/>
    </location>
</feature>
<feature type="compositionally biased region" description="Polar residues" evidence="11">
    <location>
        <begin position="13"/>
        <end position="36"/>
    </location>
</feature>
<sequence length="1749" mass="199248">MAFFRNYSNETVSQSFLEDQSQGPHAETIHSSTGNQDADVMSCDKEFDMNMDVKYQSEDEHGGANNRLQNEAAADEGAVAGVSNSQSSGRRTTVAGKWGSTFWKDCQPMCPQGGSDSGQETKSGSEYRNAIGSEDNSSDVREDRFDSEDDGRPKVRKGQRGHSDIPADEMLSDEYYEQDGEEQSDSMHYRGFHHSVGSTSRLQSKPTPVTNHTLRTSRLSNNNGNYDDGEDDNDNIDAADADYEEEDEDEDDPDDADFEPDYGVVSGRTAKKDKDWNDQDSDEDNDSDDELDMSDEDNSFYAKKPKGRHRGKDAHTVKLKRECKSYHGSSRQRRRKSSFDDDESSAEDSESDSDVGFKSTRRKVAHIRKSNGRTTNVSGRNGEVRTSTRSVRKVSYVESEESDEVDEGKKKKSQKEEIEEEDGDYIEKVLWHQPRGMAEDAIRNNRSTEPLLLSHLFDSEPDWSNIEFLIKWKGLSHLHCQWKSFSELQSLSGFKKVLNYTKKVTEDARYRKTISREEIEVHDVSKEMDLDLIKQNSQVERIIADRIKQDSSGDVVPEYLVKWQGLSYAEATWEKDVDIAFAQDAIDEFKAREAAMAVQGKMVDLQRKKSKGSLRKLDEQPEWLKGGKLRDYQLEGLNFLVNSWRNDTNVILADEMGLGKTVQSVSMLGFLQNAQQIHGPFLVVVPLSTLSNWAKEFRKWLPDMNVIVYVGTRASREVCQQYEFNNDKLVGRPIKFNALLTTYEVVLKDKAVLSKIKWNYLMVDEAHRLKNSEAQLYTALLEFSTKNKLLITGTPLQNSVEELWALLHFLDPYKFNNKDEFVQNYKNLSSFNEIELANLHMELRPHILRRVIKDVEKSLPPKIERILRVEMSPLQKQYYKWILERNFHNLNKGVRGNQVSLLNIVVELKKCCNHPFLFESADHGYGGDSSSKDGSKLERIILSSGKLVILDKLLVRLHETKHRVLIFSQMVRMLDILAEYMSHRGFQFQRLDGSTKADLRHQAMEHFNAPGSEDFCFLLSTRAGGLGINLATADTVIIFDSDWNPQNDLQAMSRAHRIGQQEVVNIYRFVTSKSVEEDILERAKKKMVLDHLVIQKLNAEGRLEKKETKKGTLFDKNELSAILRFGAEELFKEEKNEEESKKGLLSMDIDEILERAEKVEEKETAEDGHELLSAFKVANFGTAEDDGSFWSRWIKPEAVSQAEEALAPRATRNTKSYAEAAQPDRSNKRKKKEFEPQERVQKRRKADYPVPSAPMIDGASAQVRGWSSGNVSKRDALRFSRAVMKFGNESQIGLIVEEVGGAIAAAPPEAQVELFNALIDGCREAVEMGSVDQKGPLLDFFGVLVKASDLVNRVQELQLLAKRIIRYEDPIGQFRVLMYLKPSNWSKGCGWNQIDDARLLLGIYYHGFGNWEKIRLDERLGLMKKIAPVELQHHETFLPRAPNLRDRANALLEMELAALGGKNANAKVGRKASKERENPVSVSVSRSGIKKGKAGSSRIHVQMNKERPLKPQRVEPLVKEEGEMSDDEEVYEKFKEEKWMEWCEEMMTSEIKTLNRLHRLQTTSANLPKEKVLSKIRNYLQLLGRRIDQIVLDNEEEPHGQDRMTTRLWNFVSTFSNLSGERLHQIYSKLKQEQDEEVGPSHINGSASGPFGRDGDSTSFSHHAERQRGYKSINNQMSEPLKGFDTAKFEAWKRRRRGETDGPFQRLVSNGTRLADPNSVGILGAGPSENRRSVNEKPYKTRQNGLPPR</sequence>
<evidence type="ECO:0000256" key="11">
    <source>
        <dbReference type="SAM" id="MobiDB-lite"/>
    </source>
</evidence>
<dbReference type="Gene3D" id="3.40.50.10810">
    <property type="entry name" value="Tandem AAA-ATPase domain"/>
    <property type="match status" value="1"/>
</dbReference>
<dbReference type="SUPFAM" id="SSF54160">
    <property type="entry name" value="Chromo domain-like"/>
    <property type="match status" value="2"/>
</dbReference>
<dbReference type="GO" id="GO:0004386">
    <property type="term" value="F:helicase activity"/>
    <property type="evidence" value="ECO:0007669"/>
    <property type="project" value="UniProtKB-KW"/>
</dbReference>
<dbReference type="InterPro" id="IPR000953">
    <property type="entry name" value="Chromo/chromo_shadow_dom"/>
</dbReference>
<evidence type="ECO:0000256" key="9">
    <source>
        <dbReference type="ARBA" id="ARBA00023125"/>
    </source>
</evidence>
<dbReference type="InterPro" id="IPR038718">
    <property type="entry name" value="SNF2-like_sf"/>
</dbReference>
<dbReference type="FunFam" id="3.40.50.300:FF:000130">
    <property type="entry name" value="Chromodomain-helicase-DNA-binding protein 2 isoform 1"/>
    <property type="match status" value="1"/>
</dbReference>
<keyword evidence="7" id="KW-0067">ATP-binding</keyword>
<feature type="domain" description="Chromo" evidence="12">
    <location>
        <begin position="537"/>
        <end position="601"/>
    </location>
</feature>
<dbReference type="SMART" id="SM00487">
    <property type="entry name" value="DEXDc"/>
    <property type="match status" value="1"/>
</dbReference>
<dbReference type="InterPro" id="IPR000330">
    <property type="entry name" value="SNF2_N"/>
</dbReference>
<comment type="similarity">
    <text evidence="2">Belongs to the SNF2/RAD54 helicase family.</text>
</comment>
<feature type="region of interest" description="Disordered" evidence="11">
    <location>
        <begin position="1204"/>
        <end position="1254"/>
    </location>
</feature>
<dbReference type="Pfam" id="PF00271">
    <property type="entry name" value="Helicase_C"/>
    <property type="match status" value="1"/>
</dbReference>
<feature type="domain" description="Chromo" evidence="12">
    <location>
        <begin position="424"/>
        <end position="512"/>
    </location>
</feature>
<dbReference type="PROSITE" id="PS51194">
    <property type="entry name" value="HELICASE_CTER"/>
    <property type="match status" value="1"/>
</dbReference>
<dbReference type="PROSITE" id="PS51192">
    <property type="entry name" value="HELICASE_ATP_BIND_1"/>
    <property type="match status" value="1"/>
</dbReference>
<protein>
    <recommendedName>
        <fullName evidence="17">Protein CHROMATIN REMODELING 5</fullName>
    </recommendedName>
</protein>
<evidence type="ECO:0008006" key="17">
    <source>
        <dbReference type="Google" id="ProtNLM"/>
    </source>
</evidence>
<feature type="compositionally biased region" description="Polar residues" evidence="11">
    <location>
        <begin position="196"/>
        <end position="220"/>
    </location>
</feature>
<evidence type="ECO:0000256" key="7">
    <source>
        <dbReference type="ARBA" id="ARBA00022840"/>
    </source>
</evidence>
<dbReference type="GO" id="GO:0005524">
    <property type="term" value="F:ATP binding"/>
    <property type="evidence" value="ECO:0007669"/>
    <property type="project" value="UniProtKB-KW"/>
</dbReference>
<dbReference type="SUPFAM" id="SSF52540">
    <property type="entry name" value="P-loop containing nucleoside triphosphate hydrolases"/>
    <property type="match status" value="2"/>
</dbReference>
<evidence type="ECO:0000256" key="8">
    <source>
        <dbReference type="ARBA" id="ARBA00022853"/>
    </source>
</evidence>
<feature type="compositionally biased region" description="Acidic residues" evidence="11">
    <location>
        <begin position="166"/>
        <end position="184"/>
    </location>
</feature>
<gene>
    <name evidence="15" type="ORF">M0R45_016209</name>
</gene>
<dbReference type="GO" id="GO:0005634">
    <property type="term" value="C:nucleus"/>
    <property type="evidence" value="ECO:0007669"/>
    <property type="project" value="UniProtKB-SubCell"/>
</dbReference>
<evidence type="ECO:0000256" key="3">
    <source>
        <dbReference type="ARBA" id="ARBA00022737"/>
    </source>
</evidence>
<keyword evidence="8" id="KW-0156">Chromatin regulator</keyword>
<dbReference type="GO" id="GO:0034728">
    <property type="term" value="P:nucleosome organization"/>
    <property type="evidence" value="ECO:0007669"/>
    <property type="project" value="TreeGrafter"/>
</dbReference>
<dbReference type="PANTHER" id="PTHR45623:SF14">
    <property type="entry name" value="CHROMODOMAIN-HELICASE-DNA-BINDING PROTEIN 1"/>
    <property type="match status" value="1"/>
</dbReference>
<dbReference type="Pfam" id="PF00385">
    <property type="entry name" value="Chromo"/>
    <property type="match status" value="1"/>
</dbReference>
<dbReference type="Pfam" id="PF00176">
    <property type="entry name" value="SNF2-rel_dom"/>
    <property type="match status" value="1"/>
</dbReference>
<keyword evidence="16" id="KW-1185">Reference proteome</keyword>
<dbReference type="InterPro" id="IPR016197">
    <property type="entry name" value="Chromo-like_dom_sf"/>
</dbReference>
<dbReference type="CDD" id="cd18660">
    <property type="entry name" value="CD1_tandem"/>
    <property type="match status" value="1"/>
</dbReference>
<dbReference type="GO" id="GO:0042393">
    <property type="term" value="F:histone binding"/>
    <property type="evidence" value="ECO:0007669"/>
    <property type="project" value="TreeGrafter"/>
</dbReference>
<feature type="compositionally biased region" description="Basic and acidic residues" evidence="11">
    <location>
        <begin position="1729"/>
        <end position="1739"/>
    </location>
</feature>
<dbReference type="Gene3D" id="2.40.50.40">
    <property type="match status" value="2"/>
</dbReference>
<feature type="region of interest" description="Disordered" evidence="11">
    <location>
        <begin position="108"/>
        <end position="421"/>
    </location>
</feature>
<feature type="region of interest" description="Disordered" evidence="11">
    <location>
        <begin position="13"/>
        <end position="39"/>
    </location>
</feature>
<keyword evidence="6" id="KW-0347">Helicase</keyword>
<keyword evidence="5" id="KW-0378">Hydrolase</keyword>
<dbReference type="PROSITE" id="PS50013">
    <property type="entry name" value="CHROMO_2"/>
    <property type="match status" value="2"/>
</dbReference>
<dbReference type="InterPro" id="IPR056302">
    <property type="entry name" value="CHD1-2/Hrp3_HTH"/>
</dbReference>
<keyword evidence="10" id="KW-0539">Nucleus</keyword>
<evidence type="ECO:0000256" key="6">
    <source>
        <dbReference type="ARBA" id="ARBA00022806"/>
    </source>
</evidence>
<dbReference type="InterPro" id="IPR023780">
    <property type="entry name" value="Chromo_domain"/>
</dbReference>
<dbReference type="EMBL" id="JBEDUW010000003">
    <property type="protein sequence ID" value="KAK9939514.1"/>
    <property type="molecule type" value="Genomic_DNA"/>
</dbReference>
<feature type="region of interest" description="Disordered" evidence="11">
    <location>
        <begin position="1467"/>
        <end position="1487"/>
    </location>
</feature>
<dbReference type="Gene3D" id="3.40.50.300">
    <property type="entry name" value="P-loop containing nucleotide triphosphate hydrolases"/>
    <property type="match status" value="1"/>
</dbReference>
<evidence type="ECO:0000313" key="16">
    <source>
        <dbReference type="Proteomes" id="UP001457282"/>
    </source>
</evidence>
<evidence type="ECO:0000256" key="1">
    <source>
        <dbReference type="ARBA" id="ARBA00004123"/>
    </source>
</evidence>
<proteinExistence type="inferred from homology"/>
<dbReference type="PANTHER" id="PTHR45623">
    <property type="entry name" value="CHROMODOMAIN-HELICASE-DNA-BINDING PROTEIN 3-RELATED-RELATED"/>
    <property type="match status" value="1"/>
</dbReference>
<feature type="region of interest" description="Disordered" evidence="11">
    <location>
        <begin position="1633"/>
        <end position="1669"/>
    </location>
</feature>
<keyword evidence="9" id="KW-0238">DNA-binding</keyword>
<organism evidence="15 16">
    <name type="scientific">Rubus argutus</name>
    <name type="common">Southern blackberry</name>
    <dbReference type="NCBI Taxonomy" id="59490"/>
    <lineage>
        <taxon>Eukaryota</taxon>
        <taxon>Viridiplantae</taxon>
        <taxon>Streptophyta</taxon>
        <taxon>Embryophyta</taxon>
        <taxon>Tracheophyta</taxon>
        <taxon>Spermatophyta</taxon>
        <taxon>Magnoliopsida</taxon>
        <taxon>eudicotyledons</taxon>
        <taxon>Gunneridae</taxon>
        <taxon>Pentapetalae</taxon>
        <taxon>rosids</taxon>
        <taxon>fabids</taxon>
        <taxon>Rosales</taxon>
        <taxon>Rosaceae</taxon>
        <taxon>Rosoideae</taxon>
        <taxon>Rosoideae incertae sedis</taxon>
        <taxon>Rubus</taxon>
    </lineage>
</organism>
<dbReference type="Proteomes" id="UP001457282">
    <property type="component" value="Unassembled WGS sequence"/>
</dbReference>
<dbReference type="Pfam" id="PF13907">
    <property type="entry name" value="CHD1-like_C"/>
    <property type="match status" value="1"/>
</dbReference>